<accession>U1HXP4</accession>
<name>U1HXP4_ENDPU</name>
<organism evidence="1 2">
    <name type="scientific">Endocarpon pusillum (strain Z07020 / HMAS-L-300199)</name>
    <name type="common">Lichen-forming fungus</name>
    <dbReference type="NCBI Taxonomy" id="1263415"/>
    <lineage>
        <taxon>Eukaryota</taxon>
        <taxon>Fungi</taxon>
        <taxon>Dikarya</taxon>
        <taxon>Ascomycota</taxon>
        <taxon>Pezizomycotina</taxon>
        <taxon>Eurotiomycetes</taxon>
        <taxon>Chaetothyriomycetidae</taxon>
        <taxon>Verrucariales</taxon>
        <taxon>Verrucariaceae</taxon>
        <taxon>Endocarpon</taxon>
    </lineage>
</organism>
<proteinExistence type="predicted"/>
<dbReference type="HOGENOM" id="CLU_3106326_0_0_1"/>
<dbReference type="EMBL" id="KE720802">
    <property type="protein sequence ID" value="ERF75600.1"/>
    <property type="molecule type" value="Genomic_DNA"/>
</dbReference>
<reference evidence="2" key="1">
    <citation type="journal article" date="2014" name="BMC Genomics">
        <title>Genome characteristics reveal the impact of lichenization on lichen-forming fungus Endocarpon pusillum Hedwig (Verrucariales, Ascomycota).</title>
        <authorList>
            <person name="Wang Y.-Y."/>
            <person name="Liu B."/>
            <person name="Zhang X.-Y."/>
            <person name="Zhou Q.-M."/>
            <person name="Zhang T."/>
            <person name="Li H."/>
            <person name="Yu Y.-F."/>
            <person name="Zhang X.-L."/>
            <person name="Hao X.-Y."/>
            <person name="Wang M."/>
            <person name="Wang L."/>
            <person name="Wei J.-C."/>
        </authorList>
    </citation>
    <scope>NUCLEOTIDE SEQUENCE [LARGE SCALE GENOMIC DNA]</scope>
    <source>
        <strain evidence="2">Z07020 / HMAS-L-300199</strain>
    </source>
</reference>
<dbReference type="GeneID" id="19239535"/>
<dbReference type="Proteomes" id="UP000019373">
    <property type="component" value="Unassembled WGS sequence"/>
</dbReference>
<evidence type="ECO:0000313" key="1">
    <source>
        <dbReference type="EMBL" id="ERF75600.1"/>
    </source>
</evidence>
<evidence type="ECO:0000313" key="2">
    <source>
        <dbReference type="Proteomes" id="UP000019373"/>
    </source>
</evidence>
<sequence>MAYPREVEITSPHRTVSAVPERPFLKLLLVAQDITIDETLLVGGVNGSYNT</sequence>
<dbReference type="RefSeq" id="XP_007787046.1">
    <property type="nucleotide sequence ID" value="XM_007788856.1"/>
</dbReference>
<protein>
    <submittedName>
        <fullName evidence="1">Uncharacterized protein</fullName>
    </submittedName>
</protein>
<dbReference type="AlphaFoldDB" id="U1HXP4"/>
<keyword evidence="2" id="KW-1185">Reference proteome</keyword>
<gene>
    <name evidence="1" type="ORF">EPUS_04580</name>
</gene>